<name>A0AC60PUP7_IXOPE</name>
<accession>A0AC60PUP7</accession>
<gene>
    <name evidence="1" type="ORF">HPB47_028442</name>
</gene>
<organism evidence="1 2">
    <name type="scientific">Ixodes persulcatus</name>
    <name type="common">Taiga tick</name>
    <dbReference type="NCBI Taxonomy" id="34615"/>
    <lineage>
        <taxon>Eukaryota</taxon>
        <taxon>Metazoa</taxon>
        <taxon>Ecdysozoa</taxon>
        <taxon>Arthropoda</taxon>
        <taxon>Chelicerata</taxon>
        <taxon>Arachnida</taxon>
        <taxon>Acari</taxon>
        <taxon>Parasitiformes</taxon>
        <taxon>Ixodida</taxon>
        <taxon>Ixodoidea</taxon>
        <taxon>Ixodidae</taxon>
        <taxon>Ixodinae</taxon>
        <taxon>Ixodes</taxon>
    </lineage>
</organism>
<comment type="caution">
    <text evidence="1">The sequence shown here is derived from an EMBL/GenBank/DDBJ whole genome shotgun (WGS) entry which is preliminary data.</text>
</comment>
<evidence type="ECO:0000313" key="2">
    <source>
        <dbReference type="Proteomes" id="UP000805193"/>
    </source>
</evidence>
<proteinExistence type="predicted"/>
<reference evidence="1 2" key="1">
    <citation type="journal article" date="2020" name="Cell">
        <title>Large-Scale Comparative Analyses of Tick Genomes Elucidate Their Genetic Diversity and Vector Capacities.</title>
        <authorList>
            <consortium name="Tick Genome and Microbiome Consortium (TIGMIC)"/>
            <person name="Jia N."/>
            <person name="Wang J."/>
            <person name="Shi W."/>
            <person name="Du L."/>
            <person name="Sun Y."/>
            <person name="Zhan W."/>
            <person name="Jiang J.F."/>
            <person name="Wang Q."/>
            <person name="Zhang B."/>
            <person name="Ji P."/>
            <person name="Bell-Sakyi L."/>
            <person name="Cui X.M."/>
            <person name="Yuan T.T."/>
            <person name="Jiang B.G."/>
            <person name="Yang W.F."/>
            <person name="Lam T.T."/>
            <person name="Chang Q.C."/>
            <person name="Ding S.J."/>
            <person name="Wang X.J."/>
            <person name="Zhu J.G."/>
            <person name="Ruan X.D."/>
            <person name="Zhao L."/>
            <person name="Wei J.T."/>
            <person name="Ye R.Z."/>
            <person name="Que T.C."/>
            <person name="Du C.H."/>
            <person name="Zhou Y.H."/>
            <person name="Cheng J.X."/>
            <person name="Dai P.F."/>
            <person name="Guo W.B."/>
            <person name="Han X.H."/>
            <person name="Huang E.J."/>
            <person name="Li L.F."/>
            <person name="Wei W."/>
            <person name="Gao Y.C."/>
            <person name="Liu J.Z."/>
            <person name="Shao H.Z."/>
            <person name="Wang X."/>
            <person name="Wang C.C."/>
            <person name="Yang T.C."/>
            <person name="Huo Q.B."/>
            <person name="Li W."/>
            <person name="Chen H.Y."/>
            <person name="Chen S.E."/>
            <person name="Zhou L.G."/>
            <person name="Ni X.B."/>
            <person name="Tian J.H."/>
            <person name="Sheng Y."/>
            <person name="Liu T."/>
            <person name="Pan Y.S."/>
            <person name="Xia L.Y."/>
            <person name="Li J."/>
            <person name="Zhao F."/>
            <person name="Cao W.C."/>
        </authorList>
    </citation>
    <scope>NUCLEOTIDE SEQUENCE [LARGE SCALE GENOMIC DNA]</scope>
    <source>
        <strain evidence="1">Iper-2018</strain>
    </source>
</reference>
<feature type="non-terminal residue" evidence="1">
    <location>
        <position position="146"/>
    </location>
</feature>
<protein>
    <submittedName>
        <fullName evidence="1">Uncharacterized protein</fullName>
    </submittedName>
</protein>
<sequence>RPRYASVLGCLRSFLSKFSRLDKGCFTRCRSAEMVVYCSVPQSNTYHGETGTSFYYYPRNRKVRKEWLIKLKMDCQSPGDECEADADTATVAAASELAHFTSAGMNSGATIMGVFHLPSHLLPRVIAENRLVQRFLPVPVRATAKN</sequence>
<keyword evidence="2" id="KW-1185">Reference proteome</keyword>
<dbReference type="EMBL" id="JABSTQ010009984">
    <property type="protein sequence ID" value="KAG0424339.1"/>
    <property type="molecule type" value="Genomic_DNA"/>
</dbReference>
<feature type="non-terminal residue" evidence="1">
    <location>
        <position position="1"/>
    </location>
</feature>
<evidence type="ECO:0000313" key="1">
    <source>
        <dbReference type="EMBL" id="KAG0424339.1"/>
    </source>
</evidence>
<dbReference type="Proteomes" id="UP000805193">
    <property type="component" value="Unassembled WGS sequence"/>
</dbReference>